<dbReference type="Proteomes" id="UP000001977">
    <property type="component" value="Chromosome"/>
</dbReference>
<evidence type="ECO:0000313" key="1">
    <source>
        <dbReference type="EMBL" id="CAJ48046.1"/>
    </source>
</evidence>
<keyword evidence="2" id="KW-1185">Reference proteome</keyword>
<proteinExistence type="predicted"/>
<dbReference type="HOGENOM" id="CLU_188199_0_0_4"/>
<dbReference type="OrthoDB" id="8653919at2"/>
<dbReference type="eggNOG" id="ENOG50301M6">
    <property type="taxonomic scope" value="Bacteria"/>
</dbReference>
<organism evidence="1 2">
    <name type="scientific">Bordetella avium (strain 197N)</name>
    <dbReference type="NCBI Taxonomy" id="360910"/>
    <lineage>
        <taxon>Bacteria</taxon>
        <taxon>Pseudomonadati</taxon>
        <taxon>Pseudomonadota</taxon>
        <taxon>Betaproteobacteria</taxon>
        <taxon>Burkholderiales</taxon>
        <taxon>Alcaligenaceae</taxon>
        <taxon>Bordetella</taxon>
    </lineage>
</organism>
<reference evidence="1 2" key="1">
    <citation type="journal article" date="2006" name="J. Bacteriol.">
        <title>Comparison of the genome sequence of the poultry pathogen Bordetella avium with those of B. bronchiseptica, B. pertussis, and B. parapertussis reveals extensive diversity in surface structures associated with host interaction.</title>
        <authorList>
            <person name="Sebaihia M."/>
            <person name="Preston A."/>
            <person name="Maskell D.J."/>
            <person name="Kuzmiak H."/>
            <person name="Connell T.D."/>
            <person name="King N.D."/>
            <person name="Orndorff P.E."/>
            <person name="Miyamoto D.M."/>
            <person name="Thomson N.R."/>
            <person name="Harris D."/>
            <person name="Goble A."/>
            <person name="Lord A."/>
            <person name="Murphy L."/>
            <person name="Quail M.A."/>
            <person name="Rutter S."/>
            <person name="Squares R."/>
            <person name="Squares S."/>
            <person name="Woodward J."/>
            <person name="Parkhill J."/>
            <person name="Temple L.M."/>
        </authorList>
    </citation>
    <scope>NUCLEOTIDE SEQUENCE [LARGE SCALE GENOMIC DNA]</scope>
    <source>
        <strain evidence="1 2">197N</strain>
    </source>
</reference>
<sequence>MDYTPPSPAQLQALKTSLDFTGKQMAELACVGEQHWRKYTGGAAPREMPYPNLFHLAAQLALSPDEMAKVLEKMREIGAEFDFTEPPTA</sequence>
<gene>
    <name evidence="1" type="ordered locus">BAV0441</name>
</gene>
<name>Q2KYZ9_BORA1</name>
<dbReference type="RefSeq" id="WP_012416138.1">
    <property type="nucleotide sequence ID" value="NC_010645.1"/>
</dbReference>
<dbReference type="AlphaFoldDB" id="Q2KYZ9"/>
<dbReference type="EMBL" id="AM167904">
    <property type="protein sequence ID" value="CAJ48046.1"/>
    <property type="molecule type" value="Genomic_DNA"/>
</dbReference>
<evidence type="ECO:0000313" key="2">
    <source>
        <dbReference type="Proteomes" id="UP000001977"/>
    </source>
</evidence>
<dbReference type="STRING" id="360910.BAV0441"/>
<accession>Q2KYZ9</accession>
<protein>
    <submittedName>
        <fullName evidence="1">Phage-related protein</fullName>
    </submittedName>
</protein>
<dbReference type="KEGG" id="bav:BAV0441"/>